<dbReference type="EMBL" id="PNEN01001625">
    <property type="protein sequence ID" value="PPJ53005.1"/>
    <property type="molecule type" value="Genomic_DNA"/>
</dbReference>
<dbReference type="OrthoDB" id="3643593at2759"/>
<organism evidence="2 3">
    <name type="scientific">Cercospora berteroae</name>
    <dbReference type="NCBI Taxonomy" id="357750"/>
    <lineage>
        <taxon>Eukaryota</taxon>
        <taxon>Fungi</taxon>
        <taxon>Dikarya</taxon>
        <taxon>Ascomycota</taxon>
        <taxon>Pezizomycotina</taxon>
        <taxon>Dothideomycetes</taxon>
        <taxon>Dothideomycetidae</taxon>
        <taxon>Mycosphaerellales</taxon>
        <taxon>Mycosphaerellaceae</taxon>
        <taxon>Cercospora</taxon>
    </lineage>
</organism>
<dbReference type="Proteomes" id="UP000237631">
    <property type="component" value="Unassembled WGS sequence"/>
</dbReference>
<dbReference type="AlphaFoldDB" id="A0A2S6BZU7"/>
<comment type="caution">
    <text evidence="2">The sequence shown here is derived from an EMBL/GenBank/DDBJ whole genome shotgun (WGS) entry which is preliminary data.</text>
</comment>
<reference evidence="3" key="1">
    <citation type="journal article" date="2017" name="bioRxiv">
        <title>Conservation of a gene cluster reveals novel cercosporin biosynthetic mechanisms and extends production to the genus Colletotrichum.</title>
        <authorList>
            <person name="de Jonge R."/>
            <person name="Ebert M.K."/>
            <person name="Huitt-Roehl C.R."/>
            <person name="Pal P."/>
            <person name="Suttle J.C."/>
            <person name="Spanner R.E."/>
            <person name="Neubauer J.D."/>
            <person name="Jurick W.M.II."/>
            <person name="Stott K.A."/>
            <person name="Secor G.A."/>
            <person name="Thomma B.P.H.J."/>
            <person name="Van de Peer Y."/>
            <person name="Townsend C.A."/>
            <person name="Bolton M.D."/>
        </authorList>
    </citation>
    <scope>NUCLEOTIDE SEQUENCE [LARGE SCALE GENOMIC DNA]</scope>
    <source>
        <strain evidence="3">CBS538.71</strain>
    </source>
</reference>
<keyword evidence="3" id="KW-1185">Reference proteome</keyword>
<dbReference type="STRING" id="357750.A0A2S6BZU7"/>
<sequence length="483" mass="54610">MFFSGTKEKIKKATGNLNPPYEDQYDGRRHQSKTHHNKYSTSSNSQDVSTSPGGHPQPGVDADRAPPSWRTTSRKDAVGPNKLQRHHQSYQQQGMSSSGYGRSVNMQPQLPYYQDHEYHQADPREVIENLQEILRGRHQEIEGLNTKTAALVRENEKLGEELLLLQERSFSSMTDARLMPPDINSINAEITNVREMIGNFAKTYAAESLGSIASETGDAQLAFKSSLQHVVRFSGEGPKAVIELSKIKHAPRLLLAAFISHRIHKDILSKPFFFLDDGLDQKFEALRPKPKYEILKQRANSSVSLNRIFEDIMTYDLQQAHKWRSDALRSLHPKHLDTESAKARLQKSHAAIDTVAKHHAQTLDEEMIISLLRPMETPVHAQSLLELTQIYTTAGRLSIRLWSQRPAIACRFLPQLAHTPFDISSSILQAHALYKLDDPEDHSLDGKLTKILVHPAMLTSGTHEAEHYDRQQVLARAVVWLEG</sequence>
<proteinExistence type="predicted"/>
<protein>
    <submittedName>
        <fullName evidence="2">Uncharacterized protein</fullName>
    </submittedName>
</protein>
<evidence type="ECO:0000256" key="1">
    <source>
        <dbReference type="SAM" id="MobiDB-lite"/>
    </source>
</evidence>
<name>A0A2S6BZU7_9PEZI</name>
<gene>
    <name evidence="2" type="ORF">CBER1_11215</name>
</gene>
<feature type="compositionally biased region" description="Low complexity" evidence="1">
    <location>
        <begin position="89"/>
        <end position="101"/>
    </location>
</feature>
<feature type="region of interest" description="Disordered" evidence="1">
    <location>
        <begin position="1"/>
        <end position="106"/>
    </location>
</feature>
<evidence type="ECO:0000313" key="2">
    <source>
        <dbReference type="EMBL" id="PPJ53005.1"/>
    </source>
</evidence>
<feature type="compositionally biased region" description="Low complexity" evidence="1">
    <location>
        <begin position="40"/>
        <end position="51"/>
    </location>
</feature>
<evidence type="ECO:0000313" key="3">
    <source>
        <dbReference type="Proteomes" id="UP000237631"/>
    </source>
</evidence>
<accession>A0A2S6BZU7</accession>